<evidence type="ECO:0000256" key="1">
    <source>
        <dbReference type="ARBA" id="ARBA00002777"/>
    </source>
</evidence>
<keyword evidence="8 13" id="KW-0479">Metal-binding</keyword>
<dbReference type="UniPathway" id="UPA00051">
    <property type="reaction ID" value="UER00082"/>
</dbReference>
<comment type="similarity">
    <text evidence="3">Belongs to the vitamin-B12 independent methionine synthase family.</text>
</comment>
<dbReference type="Pfam" id="PF01717">
    <property type="entry name" value="Meth_synt_2"/>
    <property type="match status" value="2"/>
</dbReference>
<dbReference type="FunFam" id="3.20.20.210:FF:000003">
    <property type="entry name" value="5-methyltetrahydropteroyltriglutamate--homocysteine methyltransferase"/>
    <property type="match status" value="1"/>
</dbReference>
<evidence type="ECO:0000256" key="13">
    <source>
        <dbReference type="PIRSR" id="PIRSR000382-2"/>
    </source>
</evidence>
<comment type="caution">
    <text evidence="17">The sequence shown here is derived from an EMBL/GenBank/DDBJ whole genome shotgun (WGS) entry which is preliminary data.</text>
</comment>
<dbReference type="CDD" id="cd03312">
    <property type="entry name" value="CIMS_N_terminal_like"/>
    <property type="match status" value="1"/>
</dbReference>
<dbReference type="CDD" id="cd03311">
    <property type="entry name" value="CIMS_C_terminal_like"/>
    <property type="match status" value="1"/>
</dbReference>
<feature type="binding site" evidence="12">
    <location>
        <begin position="578"/>
        <end position="579"/>
    </location>
    <ligand>
        <name>5-methyltetrahydropteroyltri-L-glutamate</name>
        <dbReference type="ChEBI" id="CHEBI:58207"/>
    </ligand>
</feature>
<feature type="domain" description="Cobalamin-independent methionine synthase MetE C-terminal/archaeal" evidence="15">
    <location>
        <begin position="522"/>
        <end position="701"/>
    </location>
</feature>
<dbReference type="Gene3D" id="3.20.20.210">
    <property type="match status" value="3"/>
</dbReference>
<dbReference type="InterPro" id="IPR006276">
    <property type="entry name" value="Cobalamin-indep_Met_synthase"/>
</dbReference>
<evidence type="ECO:0000256" key="14">
    <source>
        <dbReference type="PIRSR" id="PIRSR000382-3"/>
    </source>
</evidence>
<dbReference type="Proteomes" id="UP000653305">
    <property type="component" value="Unassembled WGS sequence"/>
</dbReference>
<dbReference type="GO" id="GO:0003871">
    <property type="term" value="F:5-methyltetrahydropteroyltriglutamate-homocysteine S-methyltransferase activity"/>
    <property type="evidence" value="ECO:0007669"/>
    <property type="project" value="UniProtKB-EC"/>
</dbReference>
<keyword evidence="6" id="KW-0028">Amino-acid biosynthesis</keyword>
<evidence type="ECO:0000256" key="12">
    <source>
        <dbReference type="PIRSR" id="PIRSR000382-1"/>
    </source>
</evidence>
<organism evidence="17 18">
    <name type="scientific">Phtheirospermum japonicum</name>
    <dbReference type="NCBI Taxonomy" id="374723"/>
    <lineage>
        <taxon>Eukaryota</taxon>
        <taxon>Viridiplantae</taxon>
        <taxon>Streptophyta</taxon>
        <taxon>Embryophyta</taxon>
        <taxon>Tracheophyta</taxon>
        <taxon>Spermatophyta</taxon>
        <taxon>Magnoliopsida</taxon>
        <taxon>eudicotyledons</taxon>
        <taxon>Gunneridae</taxon>
        <taxon>Pentapetalae</taxon>
        <taxon>asterids</taxon>
        <taxon>lamiids</taxon>
        <taxon>Lamiales</taxon>
        <taxon>Orobanchaceae</taxon>
        <taxon>Orobanchaceae incertae sedis</taxon>
        <taxon>Phtheirospermum</taxon>
    </lineage>
</organism>
<gene>
    <name evidence="17" type="ORF">PHJA_001863200</name>
</gene>
<dbReference type="GO" id="GO:0008270">
    <property type="term" value="F:zinc ion binding"/>
    <property type="evidence" value="ECO:0007669"/>
    <property type="project" value="InterPro"/>
</dbReference>
<feature type="domain" description="Cobalamin-independent methionine synthase MetE C-terminal/archaeal" evidence="15">
    <location>
        <begin position="703"/>
        <end position="783"/>
    </location>
</feature>
<evidence type="ECO:0000256" key="4">
    <source>
        <dbReference type="ARBA" id="ARBA00012034"/>
    </source>
</evidence>
<comment type="cofactor">
    <cofactor evidence="13">
        <name>Zn(2+)</name>
        <dbReference type="ChEBI" id="CHEBI:29105"/>
    </cofactor>
    <text evidence="13">Binds 2 Zn(2+) ions per subunit.</text>
</comment>
<keyword evidence="10" id="KW-0486">Methionine biosynthesis</keyword>
<dbReference type="Pfam" id="PF08267">
    <property type="entry name" value="Meth_synt_1"/>
    <property type="match status" value="1"/>
</dbReference>
<sequence>MRQMISHTRISLHSSLSFTFPVFFTNPRPKNPVRFKFHIRSMASHVVGYPRMGPKRELKFALESFWDGKSNAEELQKVGSDLRVSIWKQMAEAGIKYIPSNTFSFYDQVLDTTAMLGAVPSRYGWNGGEIGFDIYFSMARGNASVPAMEMTKWFDTNYHYIVPELGLDVEFTYASHKAVQEYKEAKALGVDTIPVLMGPVSYLLLSKLAKGVEKSFPILSLIDKILPVYKKVVSELKAAGASWIQFDEPTLVMDLDSHELHAFTHAYEELESSVSGLNVLIETYFADLPVEAYKIVTALKGVTAIGFDLVRGSNTLDLIKNGFPSEKHLFAGVVDGRNIWANDLDATLSTLRALEDKLVVSTSCSLLHTAVDLANETKLDEEIKSWLAFSAQKLTEVDALAKALSGQKDEAFFSANASARASRRSSPKVTNEAVQKAVRTAALKASNHRRATNVGDRLIAQHEKLKLPILPTTTIGSFPQTPGLRKVRREYKANKQVFRPTFIYKILSTSLFLSLMRCCSFRISEEEYVKAIKEEIKEVVTLQEELGIDRNDMVEYFGEQLSGFAFTVNGWVQSYGSRCVKPPIIYGDVSRPRSMTVFWSTVAQSMTTRPMKGMLTGPVTILNWSFVRNDQPRFETCYQIALAMKDEVEDLEKAGIKVIQIDEAALREGLPLRKSEQAFYLDWAVQSFRMTNCSVQDTTQVWSDEKLLSVFREGVKYGAGIGPGVYDIHSPRIPSTEEIADRIYKMVAVIERDILWVNPDCGLKTRRYSEVKSALSNMVAAAKLAREKLAAAK</sequence>
<dbReference type="SUPFAM" id="SSF51726">
    <property type="entry name" value="UROD/MetE-like"/>
    <property type="match status" value="2"/>
</dbReference>
<dbReference type="OrthoDB" id="1053771at2759"/>
<evidence type="ECO:0000256" key="6">
    <source>
        <dbReference type="ARBA" id="ARBA00022605"/>
    </source>
</evidence>
<keyword evidence="18" id="KW-1185">Reference proteome</keyword>
<keyword evidence="9 13" id="KW-0862">Zinc</keyword>
<feature type="binding site" evidence="12">
    <location>
        <position position="157"/>
    </location>
    <ligand>
        <name>5-methyltetrahydropteroyltri-L-glutamate</name>
        <dbReference type="ChEBI" id="CHEBI:58207"/>
    </ligand>
</feature>
<comment type="function">
    <text evidence="1">Catalyzes the transfer of a methyl group from 5-methyltetrahydrofolate to homocysteine resulting in methionine formation.</text>
</comment>
<evidence type="ECO:0000256" key="3">
    <source>
        <dbReference type="ARBA" id="ARBA00009553"/>
    </source>
</evidence>
<evidence type="ECO:0000259" key="15">
    <source>
        <dbReference type="Pfam" id="PF01717"/>
    </source>
</evidence>
<name>A0A830CS15_9LAMI</name>
<evidence type="ECO:0000256" key="8">
    <source>
        <dbReference type="ARBA" id="ARBA00022723"/>
    </source>
</evidence>
<dbReference type="EMBL" id="BMAC01000475">
    <property type="protein sequence ID" value="GFP97191.1"/>
    <property type="molecule type" value="Genomic_DNA"/>
</dbReference>
<dbReference type="EC" id="2.1.1.14" evidence="4"/>
<dbReference type="PIRSF" id="PIRSF000382">
    <property type="entry name" value="MeTrfase_B12_ind"/>
    <property type="match status" value="1"/>
</dbReference>
<dbReference type="InterPro" id="IPR002629">
    <property type="entry name" value="Met_Synth_C/arc"/>
</dbReference>
<comment type="pathway">
    <text evidence="2">Amino-acid biosynthesis; L-methionine biosynthesis via de novo pathway; L-methionine from L-homocysteine (MetE route): step 1/1.</text>
</comment>
<reference evidence="17" key="1">
    <citation type="submission" date="2020-07" db="EMBL/GenBank/DDBJ databases">
        <title>Ethylene signaling mediates host invasion by parasitic plants.</title>
        <authorList>
            <person name="Yoshida S."/>
        </authorList>
    </citation>
    <scope>NUCLEOTIDE SEQUENCE</scope>
    <source>
        <strain evidence="17">Okayama</strain>
    </source>
</reference>
<protein>
    <recommendedName>
        <fullName evidence="4">5-methyltetrahydropteroyltriglutamate--homocysteine S-methyltransferase</fullName>
        <ecNumber evidence="4">2.1.1.14</ecNumber>
    </recommendedName>
</protein>
<evidence type="ECO:0000256" key="7">
    <source>
        <dbReference type="ARBA" id="ARBA00022679"/>
    </source>
</evidence>
<evidence type="ECO:0000256" key="11">
    <source>
        <dbReference type="ARBA" id="ARBA00048690"/>
    </source>
</evidence>
<feature type="active site" description="Proton donor" evidence="14">
    <location>
        <position position="729"/>
    </location>
</feature>
<keyword evidence="7 17" id="KW-0808">Transferase</keyword>
<keyword evidence="5 17" id="KW-0489">Methyltransferase</keyword>
<dbReference type="PANTHER" id="PTHR30519">
    <property type="entry name" value="5-METHYLTETRAHYDROPTEROYLTRIGLUTAMATE--HOMOCYSTEINE METHYLTRANSFERASE"/>
    <property type="match status" value="1"/>
</dbReference>
<feature type="binding site" evidence="13">
    <location>
        <position position="761"/>
    </location>
    <ligand>
        <name>Zn(2+)</name>
        <dbReference type="ChEBI" id="CHEBI:29105"/>
        <label>1</label>
        <note>catalytic</note>
    </ligand>
</feature>
<dbReference type="GO" id="GO:0009086">
    <property type="term" value="P:methionine biosynthetic process"/>
    <property type="evidence" value="ECO:0007669"/>
    <property type="project" value="UniProtKB-KW"/>
</dbReference>
<feature type="binding site" evidence="12">
    <location>
        <begin position="475"/>
        <end position="477"/>
    </location>
    <ligand>
        <name>L-homocysteine</name>
        <dbReference type="ChEBI" id="CHEBI:58199"/>
    </ligand>
</feature>
<evidence type="ECO:0000259" key="16">
    <source>
        <dbReference type="Pfam" id="PF08267"/>
    </source>
</evidence>
<feature type="binding site" evidence="12">
    <location>
        <begin position="475"/>
        <end position="477"/>
    </location>
    <ligand>
        <name>L-methionine</name>
        <dbReference type="ChEBI" id="CHEBI:57844"/>
    </ligand>
</feature>
<evidence type="ECO:0000313" key="17">
    <source>
        <dbReference type="EMBL" id="GFP97191.1"/>
    </source>
</evidence>
<accession>A0A830CS15</accession>
<evidence type="ECO:0000313" key="18">
    <source>
        <dbReference type="Proteomes" id="UP000653305"/>
    </source>
</evidence>
<dbReference type="AlphaFoldDB" id="A0A830CS15"/>
<dbReference type="InterPro" id="IPR013215">
    <property type="entry name" value="Cbl-indep_Met_Synth_N"/>
</dbReference>
<feature type="domain" description="Cobalamin-independent methionine synthase MetE N-terminal" evidence="16">
    <location>
        <begin position="44"/>
        <end position="357"/>
    </location>
</feature>
<feature type="binding site" evidence="12">
    <location>
        <position position="662"/>
    </location>
    <ligand>
        <name>L-methionine</name>
        <dbReference type="ChEBI" id="CHEBI:57844"/>
    </ligand>
</feature>
<comment type="catalytic activity">
    <reaction evidence="11">
        <text>5-methyltetrahydropteroyltri-L-glutamate + L-homocysteine = tetrahydropteroyltri-L-glutamate + L-methionine</text>
        <dbReference type="Rhea" id="RHEA:21196"/>
        <dbReference type="ChEBI" id="CHEBI:57844"/>
        <dbReference type="ChEBI" id="CHEBI:58140"/>
        <dbReference type="ChEBI" id="CHEBI:58199"/>
        <dbReference type="ChEBI" id="CHEBI:58207"/>
        <dbReference type="EC" id="2.1.1.14"/>
    </reaction>
</comment>
<evidence type="ECO:0000256" key="9">
    <source>
        <dbReference type="ARBA" id="ARBA00022833"/>
    </source>
</evidence>
<feature type="binding site" evidence="12">
    <location>
        <position position="59"/>
    </location>
    <ligand>
        <name>5-methyltetrahydropteroyltri-L-glutamate</name>
        <dbReference type="ChEBI" id="CHEBI:58207"/>
    </ligand>
</feature>
<evidence type="ECO:0000256" key="5">
    <source>
        <dbReference type="ARBA" id="ARBA00022603"/>
    </source>
</evidence>
<dbReference type="GO" id="GO:0032259">
    <property type="term" value="P:methylation"/>
    <property type="evidence" value="ECO:0007669"/>
    <property type="project" value="UniProtKB-KW"/>
</dbReference>
<feature type="binding site" evidence="12">
    <location>
        <position position="662"/>
    </location>
    <ligand>
        <name>L-homocysteine</name>
        <dbReference type="ChEBI" id="CHEBI:58199"/>
    </ligand>
</feature>
<feature type="binding site" evidence="12">
    <location>
        <position position="624"/>
    </location>
    <ligand>
        <name>5-methyltetrahydropteroyltri-L-glutamate</name>
        <dbReference type="ChEBI" id="CHEBI:58207"/>
    </ligand>
</feature>
<dbReference type="InterPro" id="IPR038071">
    <property type="entry name" value="UROD/MetE-like_sf"/>
</dbReference>
<proteinExistence type="inferred from homology"/>
<evidence type="ECO:0000256" key="2">
    <source>
        <dbReference type="ARBA" id="ARBA00004681"/>
    </source>
</evidence>
<evidence type="ECO:0000256" key="10">
    <source>
        <dbReference type="ARBA" id="ARBA00023167"/>
    </source>
</evidence>